<name>A0A317T8J3_9CHLB</name>
<keyword evidence="2" id="KW-1185">Reference proteome</keyword>
<gene>
    <name evidence="1" type="ORF">CR164_03670</name>
</gene>
<sequence>MNMTESQATYAVLTGDLVKSSRLPSTLSTKAMAWLKASVSTFNTVSPGSVYGSMDTFRHDSWQLLLNRPENALRAALFFRTVLRMNSNPDIKYDTRIAIGIGEVEYIDPTNISNSRGPAFTRSGKLLDSMKNSRLAWSTEHDALPFWSTLKRTTIPLLDCLVSDWTPTESQAVNSVLTGLTQDQTAARWQSSDGKKPTRQAVGGSLQRAHWNTIHDVLLWTEQQIADTLNIPTE</sequence>
<dbReference type="Proteomes" id="UP000246278">
    <property type="component" value="Unassembled WGS sequence"/>
</dbReference>
<protein>
    <submittedName>
        <fullName evidence="1">Uncharacterized protein</fullName>
    </submittedName>
</protein>
<proteinExistence type="predicted"/>
<evidence type="ECO:0000313" key="2">
    <source>
        <dbReference type="Proteomes" id="UP000246278"/>
    </source>
</evidence>
<dbReference type="EMBL" id="PDNZ01000002">
    <property type="protein sequence ID" value="PWW82848.1"/>
    <property type="molecule type" value="Genomic_DNA"/>
</dbReference>
<organism evidence="1 2">
    <name type="scientific">Prosthecochloris marina</name>
    <dbReference type="NCBI Taxonomy" id="2017681"/>
    <lineage>
        <taxon>Bacteria</taxon>
        <taxon>Pseudomonadati</taxon>
        <taxon>Chlorobiota</taxon>
        <taxon>Chlorobiia</taxon>
        <taxon>Chlorobiales</taxon>
        <taxon>Chlorobiaceae</taxon>
        <taxon>Prosthecochloris</taxon>
    </lineage>
</organism>
<evidence type="ECO:0000313" key="1">
    <source>
        <dbReference type="EMBL" id="PWW82848.1"/>
    </source>
</evidence>
<reference evidence="2" key="1">
    <citation type="submission" date="2017-10" db="EMBL/GenBank/DDBJ databases">
        <authorList>
            <person name="Gaisin V.A."/>
            <person name="Rysina M.S."/>
            <person name="Grouzdev D.S."/>
        </authorList>
    </citation>
    <scope>NUCLEOTIDE SEQUENCE [LARGE SCALE GENOMIC DNA]</scope>
    <source>
        <strain evidence="2">V1</strain>
    </source>
</reference>
<accession>A0A317T8J3</accession>
<dbReference type="AlphaFoldDB" id="A0A317T8J3"/>
<comment type="caution">
    <text evidence="1">The sequence shown here is derived from an EMBL/GenBank/DDBJ whole genome shotgun (WGS) entry which is preliminary data.</text>
</comment>